<protein>
    <recommendedName>
        <fullName evidence="3">Ricin B lectin domain-containing protein</fullName>
    </recommendedName>
</protein>
<evidence type="ECO:0000313" key="2">
    <source>
        <dbReference type="Proteomes" id="UP000319210"/>
    </source>
</evidence>
<dbReference type="Proteomes" id="UP000319210">
    <property type="component" value="Unassembled WGS sequence"/>
</dbReference>
<name>A0A4Y3QWF8_STRCI</name>
<organism evidence="1 2">
    <name type="scientific">Streptomyces cacaoi</name>
    <dbReference type="NCBI Taxonomy" id="1898"/>
    <lineage>
        <taxon>Bacteria</taxon>
        <taxon>Bacillati</taxon>
        <taxon>Actinomycetota</taxon>
        <taxon>Actinomycetes</taxon>
        <taxon>Kitasatosporales</taxon>
        <taxon>Streptomycetaceae</taxon>
        <taxon>Streptomyces</taxon>
    </lineage>
</organism>
<proteinExistence type="predicted"/>
<comment type="caution">
    <text evidence="1">The sequence shown here is derived from an EMBL/GenBank/DDBJ whole genome shotgun (WGS) entry which is preliminary data.</text>
</comment>
<keyword evidence="2" id="KW-1185">Reference proteome</keyword>
<evidence type="ECO:0000313" key="1">
    <source>
        <dbReference type="EMBL" id="GEB48340.1"/>
    </source>
</evidence>
<reference evidence="1 2" key="1">
    <citation type="submission" date="2019-06" db="EMBL/GenBank/DDBJ databases">
        <title>Whole genome shotgun sequence of Streptomyces cacaoi subsp. cacaoi NBRC 12748.</title>
        <authorList>
            <person name="Hosoyama A."/>
            <person name="Uohara A."/>
            <person name="Ohji S."/>
            <person name="Ichikawa N."/>
        </authorList>
    </citation>
    <scope>NUCLEOTIDE SEQUENCE [LARGE SCALE GENOMIC DNA]</scope>
    <source>
        <strain evidence="1 2">NBRC 12748</strain>
    </source>
</reference>
<sequence>MYEIANRNSGLFLQADTNARTALKQYGAGDDHRRRRWQLLPV</sequence>
<accession>A0A4Y3QWF8</accession>
<gene>
    <name evidence="1" type="ORF">SCA03_08910</name>
</gene>
<dbReference type="AlphaFoldDB" id="A0A4Y3QWF8"/>
<dbReference type="EMBL" id="BJMM01000003">
    <property type="protein sequence ID" value="GEB48340.1"/>
    <property type="molecule type" value="Genomic_DNA"/>
</dbReference>
<dbReference type="RefSeq" id="WP_268932852.1">
    <property type="nucleotide sequence ID" value="NZ_BJMM01000003.1"/>
</dbReference>
<evidence type="ECO:0008006" key="3">
    <source>
        <dbReference type="Google" id="ProtNLM"/>
    </source>
</evidence>